<dbReference type="EMBL" id="QKWP01002355">
    <property type="protein sequence ID" value="RIB03638.1"/>
    <property type="molecule type" value="Genomic_DNA"/>
</dbReference>
<sequence length="245" mass="29208">MAYTSTTWNLEYCYQEDKDMMKNKRDRDKKDERRMHHEEKVNAPNNLKDQSTGVKEEGEMPTGSYRNMEATCVVWKTKIELFKTRVNEFEPKKELKNESSKCKNLVDVSRKLMLKVEDISNMRMVEKWKKRMKVVLPSNMINEIPNKNIKPEQSNKGREKNNIVNEIIKRPEKKKWINGYKVVKPLKSKKEGRKYILNRFGKIRSNHVIYEFRTQKIASNERLIILLLKDYSSTTTWVIIESGWV</sequence>
<comment type="caution">
    <text evidence="2">The sequence shown here is derived from an EMBL/GenBank/DDBJ whole genome shotgun (WGS) entry which is preliminary data.</text>
</comment>
<feature type="compositionally biased region" description="Basic and acidic residues" evidence="1">
    <location>
        <begin position="21"/>
        <end position="41"/>
    </location>
</feature>
<keyword evidence="3" id="KW-1185">Reference proteome</keyword>
<feature type="compositionally biased region" description="Polar residues" evidence="1">
    <location>
        <begin position="43"/>
        <end position="53"/>
    </location>
</feature>
<name>A0A397U3C5_9GLOM</name>
<evidence type="ECO:0000313" key="2">
    <source>
        <dbReference type="EMBL" id="RIB03638.1"/>
    </source>
</evidence>
<gene>
    <name evidence="2" type="ORF">C2G38_2224467</name>
</gene>
<protein>
    <submittedName>
        <fullName evidence="2">Uncharacterized protein</fullName>
    </submittedName>
</protein>
<evidence type="ECO:0000313" key="3">
    <source>
        <dbReference type="Proteomes" id="UP000266673"/>
    </source>
</evidence>
<dbReference type="OrthoDB" id="2492866at2759"/>
<feature type="region of interest" description="Disordered" evidence="1">
    <location>
        <begin position="21"/>
        <end position="62"/>
    </location>
</feature>
<proteinExistence type="predicted"/>
<organism evidence="2 3">
    <name type="scientific">Gigaspora rosea</name>
    <dbReference type="NCBI Taxonomy" id="44941"/>
    <lineage>
        <taxon>Eukaryota</taxon>
        <taxon>Fungi</taxon>
        <taxon>Fungi incertae sedis</taxon>
        <taxon>Mucoromycota</taxon>
        <taxon>Glomeromycotina</taxon>
        <taxon>Glomeromycetes</taxon>
        <taxon>Diversisporales</taxon>
        <taxon>Gigasporaceae</taxon>
        <taxon>Gigaspora</taxon>
    </lineage>
</organism>
<evidence type="ECO:0000256" key="1">
    <source>
        <dbReference type="SAM" id="MobiDB-lite"/>
    </source>
</evidence>
<accession>A0A397U3C5</accession>
<dbReference type="AlphaFoldDB" id="A0A397U3C5"/>
<dbReference type="Proteomes" id="UP000266673">
    <property type="component" value="Unassembled WGS sequence"/>
</dbReference>
<reference evidence="2 3" key="1">
    <citation type="submission" date="2018-06" db="EMBL/GenBank/DDBJ databases">
        <title>Comparative genomics reveals the genomic features of Rhizophagus irregularis, R. cerebriforme, R. diaphanum and Gigaspora rosea, and their symbiotic lifestyle signature.</title>
        <authorList>
            <person name="Morin E."/>
            <person name="San Clemente H."/>
            <person name="Chen E.C.H."/>
            <person name="De La Providencia I."/>
            <person name="Hainaut M."/>
            <person name="Kuo A."/>
            <person name="Kohler A."/>
            <person name="Murat C."/>
            <person name="Tang N."/>
            <person name="Roy S."/>
            <person name="Loubradou J."/>
            <person name="Henrissat B."/>
            <person name="Grigoriev I.V."/>
            <person name="Corradi N."/>
            <person name="Roux C."/>
            <person name="Martin F.M."/>
        </authorList>
    </citation>
    <scope>NUCLEOTIDE SEQUENCE [LARGE SCALE GENOMIC DNA]</scope>
    <source>
        <strain evidence="2 3">DAOM 194757</strain>
    </source>
</reference>